<dbReference type="Proteomes" id="UP000032214">
    <property type="component" value="Unassembled WGS sequence"/>
</dbReference>
<gene>
    <name evidence="1" type="ORF">J120_04150</name>
</gene>
<evidence type="ECO:0008006" key="3">
    <source>
        <dbReference type="Google" id="ProtNLM"/>
    </source>
</evidence>
<dbReference type="AlphaFoldDB" id="A0A0D2JDM2"/>
<name>A0A0D2JDM2_9BACT</name>
<reference evidence="1 2" key="1">
    <citation type="journal article" date="2013" name="Proc. Natl. Acad. Sci. U.S.A.">
        <title>Candidate phylum TM6 genome recovered from a hospital sink biofilm provides genomic insights into this uncultivated phylum.</title>
        <authorList>
            <person name="McLean J.S."/>
            <person name="Lombardo M.J."/>
            <person name="Badger J.H."/>
            <person name="Edlund A."/>
            <person name="Novotny M."/>
            <person name="Yee-Greenbaum J."/>
            <person name="Vyahhi N."/>
            <person name="Hall A.P."/>
            <person name="Yang Y."/>
            <person name="Dupont C.L."/>
            <person name="Ziegler M.G."/>
            <person name="Chitsaz H."/>
            <person name="Allen A.E."/>
            <person name="Yooseph S."/>
            <person name="Tesler G."/>
            <person name="Pevzner P.A."/>
            <person name="Friedman R.M."/>
            <person name="Nealson K.H."/>
            <person name="Venter J.C."/>
            <person name="Lasken R.S."/>
        </authorList>
    </citation>
    <scope>NUCLEOTIDE SEQUENCE [LARGE SCALE GENOMIC DNA]</scope>
    <source>
        <strain evidence="1 2">TM6SC1</strain>
    </source>
</reference>
<sequence>MKKISEKHILAWFTLAECVARNEKERALGMYKLLSHSIEDPAYSALLEADLRLSFGDTQYAYEKYAQAVQLYAQSGRVQQAQGVYDHLHQLDNHTDRYEWLMQELTLASSATNNYKR</sequence>
<evidence type="ECO:0000313" key="1">
    <source>
        <dbReference type="EMBL" id="KIX85091.1"/>
    </source>
</evidence>
<organism evidence="1 2">
    <name type="scientific">candidate division TM6 bacterium JCVI TM6SC1</name>
    <dbReference type="NCBI Taxonomy" id="1306947"/>
    <lineage>
        <taxon>Bacteria</taxon>
        <taxon>Candidatus Babelota</taxon>
        <taxon>Vermiphilus</taxon>
    </lineage>
</organism>
<evidence type="ECO:0000313" key="2">
    <source>
        <dbReference type="Proteomes" id="UP000032214"/>
    </source>
</evidence>
<protein>
    <recommendedName>
        <fullName evidence="3">Bacterial transcriptional activator domain-containing protein</fullName>
    </recommendedName>
</protein>
<proteinExistence type="predicted"/>
<accession>A0A0D2JDM2</accession>
<comment type="caution">
    <text evidence="1">The sequence shown here is derived from an EMBL/GenBank/DDBJ whole genome shotgun (WGS) entry which is preliminary data.</text>
</comment>
<dbReference type="EMBL" id="ARQD01000003">
    <property type="protein sequence ID" value="KIX85091.1"/>
    <property type="molecule type" value="Genomic_DNA"/>
</dbReference>
<keyword evidence="2" id="KW-1185">Reference proteome</keyword>